<feature type="transmembrane region" description="Helical" evidence="1">
    <location>
        <begin position="104"/>
        <end position="124"/>
    </location>
</feature>
<organism evidence="2 3">
    <name type="scientific">Candidatus Alectryocaccomicrobium excrementavium</name>
    <dbReference type="NCBI Taxonomy" id="2840668"/>
    <lineage>
        <taxon>Bacteria</taxon>
        <taxon>Bacillati</taxon>
        <taxon>Bacillota</taxon>
        <taxon>Clostridia</taxon>
        <taxon>Candidatus Alectryocaccomicrobium</taxon>
    </lineage>
</organism>
<comment type="caution">
    <text evidence="2">The sequence shown here is derived from an EMBL/GenBank/DDBJ whole genome shotgun (WGS) entry which is preliminary data.</text>
</comment>
<reference evidence="2" key="2">
    <citation type="journal article" date="2021" name="PeerJ">
        <title>Extensive microbial diversity within the chicken gut microbiome revealed by metagenomics and culture.</title>
        <authorList>
            <person name="Gilroy R."/>
            <person name="Ravi A."/>
            <person name="Getino M."/>
            <person name="Pursley I."/>
            <person name="Horton D.L."/>
            <person name="Alikhan N.F."/>
            <person name="Baker D."/>
            <person name="Gharbi K."/>
            <person name="Hall N."/>
            <person name="Watson M."/>
            <person name="Adriaenssens E.M."/>
            <person name="Foster-Nyarko E."/>
            <person name="Jarju S."/>
            <person name="Secka A."/>
            <person name="Antonio M."/>
            <person name="Oren A."/>
            <person name="Chaudhuri R.R."/>
            <person name="La Ragione R."/>
            <person name="Hildebrand F."/>
            <person name="Pallen M.J."/>
        </authorList>
    </citation>
    <scope>NUCLEOTIDE SEQUENCE</scope>
    <source>
        <strain evidence="2">13766</strain>
    </source>
</reference>
<keyword evidence="1" id="KW-0472">Membrane</keyword>
<gene>
    <name evidence="2" type="ORF">IAA84_04070</name>
</gene>
<evidence type="ECO:0008006" key="4">
    <source>
        <dbReference type="Google" id="ProtNLM"/>
    </source>
</evidence>
<sequence>MTDTRTPLAREEDRLSRASKAVAIAYAAINLALLLRYALARDLYHTGLALGTLVLFPVLHIFYRLSRLKRIHRMDICIYLFALLAYTGGELLGGYARLGAYDKLAHMLSGCFVYMLAHPLFYFLKAGHAVERSDRALLMVFCAAVSLCVAGLWEMGEYLLSMLTGIDMQRVATMGIHDSMQDMLVCLVGTIALLPATNRYFRRGVPGFCMRPFDEFLRKNPKFANRLRED</sequence>
<dbReference type="EMBL" id="DVJN01000083">
    <property type="protein sequence ID" value="HIS92174.1"/>
    <property type="molecule type" value="Genomic_DNA"/>
</dbReference>
<proteinExistence type="predicted"/>
<evidence type="ECO:0000313" key="2">
    <source>
        <dbReference type="EMBL" id="HIS92174.1"/>
    </source>
</evidence>
<feature type="transmembrane region" description="Helical" evidence="1">
    <location>
        <begin position="77"/>
        <end position="98"/>
    </location>
</feature>
<feature type="transmembrane region" description="Helical" evidence="1">
    <location>
        <begin position="136"/>
        <end position="153"/>
    </location>
</feature>
<evidence type="ECO:0000313" key="3">
    <source>
        <dbReference type="Proteomes" id="UP000824140"/>
    </source>
</evidence>
<name>A0A9D1K578_9FIRM</name>
<dbReference type="Proteomes" id="UP000824140">
    <property type="component" value="Unassembled WGS sequence"/>
</dbReference>
<keyword evidence="1" id="KW-1133">Transmembrane helix</keyword>
<feature type="transmembrane region" description="Helical" evidence="1">
    <location>
        <begin position="180"/>
        <end position="201"/>
    </location>
</feature>
<keyword evidence="1" id="KW-0812">Transmembrane</keyword>
<accession>A0A9D1K578</accession>
<feature type="transmembrane region" description="Helical" evidence="1">
    <location>
        <begin position="45"/>
        <end position="65"/>
    </location>
</feature>
<dbReference type="Pfam" id="PF09997">
    <property type="entry name" value="DUF2238"/>
    <property type="match status" value="1"/>
</dbReference>
<protein>
    <recommendedName>
        <fullName evidence="4">DUF2238 domain-containing protein</fullName>
    </recommendedName>
</protein>
<evidence type="ECO:0000256" key="1">
    <source>
        <dbReference type="SAM" id="Phobius"/>
    </source>
</evidence>
<dbReference type="AlphaFoldDB" id="A0A9D1K578"/>
<reference evidence="2" key="1">
    <citation type="submission" date="2020-10" db="EMBL/GenBank/DDBJ databases">
        <authorList>
            <person name="Gilroy R."/>
        </authorList>
    </citation>
    <scope>NUCLEOTIDE SEQUENCE</scope>
    <source>
        <strain evidence="2">13766</strain>
    </source>
</reference>
<dbReference type="InterPro" id="IPR014509">
    <property type="entry name" value="YjdF-like"/>
</dbReference>
<feature type="transmembrane region" description="Helical" evidence="1">
    <location>
        <begin position="21"/>
        <end position="39"/>
    </location>
</feature>